<proteinExistence type="predicted"/>
<accession>A0A8S5Q6D6</accession>
<dbReference type="EMBL" id="BK015596">
    <property type="protein sequence ID" value="DAE14887.1"/>
    <property type="molecule type" value="Genomic_DNA"/>
</dbReference>
<organism evidence="1">
    <name type="scientific">Myoviridae sp. ct1IL4</name>
    <dbReference type="NCBI Taxonomy" id="2825019"/>
    <lineage>
        <taxon>Viruses</taxon>
        <taxon>Duplodnaviria</taxon>
        <taxon>Heunggongvirae</taxon>
        <taxon>Uroviricota</taxon>
        <taxon>Caudoviricetes</taxon>
    </lineage>
</organism>
<protein>
    <submittedName>
        <fullName evidence="1">Uncharacterized protein</fullName>
    </submittedName>
</protein>
<reference evidence="1" key="1">
    <citation type="journal article" date="2021" name="Proc. Natl. Acad. Sci. U.S.A.">
        <title>A Catalog of Tens of Thousands of Viruses from Human Metagenomes Reveals Hidden Associations with Chronic Diseases.</title>
        <authorList>
            <person name="Tisza M.J."/>
            <person name="Buck C.B."/>
        </authorList>
    </citation>
    <scope>NUCLEOTIDE SEQUENCE</scope>
    <source>
        <strain evidence="1">Ct1IL4</strain>
    </source>
</reference>
<sequence length="29" mass="3438">MFDWLGRVFACRSGKEALNGLFSFIRFRL</sequence>
<evidence type="ECO:0000313" key="1">
    <source>
        <dbReference type="EMBL" id="DAE14887.1"/>
    </source>
</evidence>
<name>A0A8S5Q6D6_9CAUD</name>